<evidence type="ECO:0000256" key="1">
    <source>
        <dbReference type="SAM" id="MobiDB-lite"/>
    </source>
</evidence>
<dbReference type="Proteomes" id="UP000504636">
    <property type="component" value="Unplaced"/>
</dbReference>
<keyword evidence="3" id="KW-1185">Reference proteome</keyword>
<dbReference type="RefSeq" id="XP_033572997.1">
    <property type="nucleotide sequence ID" value="XM_033723827.1"/>
</dbReference>
<dbReference type="GeneID" id="54464720"/>
<dbReference type="PANTHER" id="PTHR37540">
    <property type="entry name" value="TRANSCRIPTION FACTOR (ACR-2), PUTATIVE-RELATED-RELATED"/>
    <property type="match status" value="1"/>
</dbReference>
<organism evidence="2">
    <name type="scientific">Mytilinidion resinicola</name>
    <dbReference type="NCBI Taxonomy" id="574789"/>
    <lineage>
        <taxon>Eukaryota</taxon>
        <taxon>Fungi</taxon>
        <taxon>Dikarya</taxon>
        <taxon>Ascomycota</taxon>
        <taxon>Pezizomycotina</taxon>
        <taxon>Dothideomycetes</taxon>
        <taxon>Pleosporomycetidae</taxon>
        <taxon>Mytilinidiales</taxon>
        <taxon>Mytilinidiaceae</taxon>
        <taxon>Mytilinidion</taxon>
    </lineage>
</organism>
<evidence type="ECO:0000313" key="3">
    <source>
        <dbReference type="Proteomes" id="UP000504636"/>
    </source>
</evidence>
<sequence>MSTMRPSDNTISFIVSTPARQSVEEKRKLIRSHVMRGKNRKMLPTRPPSWIDANKANDRKHPKQGLDLCVPANVGGQFSFTAFSAEISPDMLEAIWELKRLMFPIEFGLDSYRSESSWLEPICGDAACLHFTVFIAKEYLNVHLRQKESSKTTLVHLVKTLAILQQRLASGDNELSTSDYTILVVVGLTLAATGLRDLETAVKHLKGLHKMVILRGGISAFQWNRSLQTKIFRADLGVALSTGRKPLFFSDGVSWDSYIASQGKIPALRAQDSDSDPQIPASGLGIFLDSLDTRLRSVWDDVSEFVRAANIASQCKRGIDSDLYQEVMISIHYRLVNLCFDRRTINEITRLALMAFASTLFLQWRGVRVRYECLAQSLKRALTLLGHSPGVIPHS</sequence>
<name>A0A6A6YBZ7_9PEZI</name>
<dbReference type="AlphaFoldDB" id="A0A6A6YBZ7"/>
<accession>A0A6A6YBZ7</accession>
<evidence type="ECO:0008006" key="5">
    <source>
        <dbReference type="Google" id="ProtNLM"/>
    </source>
</evidence>
<dbReference type="EMBL" id="MU003708">
    <property type="protein sequence ID" value="KAF2806033.1"/>
    <property type="molecule type" value="Genomic_DNA"/>
</dbReference>
<protein>
    <recommendedName>
        <fullName evidence="5">Transcription factor domain-containing protein</fullName>
    </recommendedName>
</protein>
<proteinExistence type="predicted"/>
<evidence type="ECO:0000313" key="4">
    <source>
        <dbReference type="RefSeq" id="XP_033572997.1"/>
    </source>
</evidence>
<dbReference type="PANTHER" id="PTHR37540:SF5">
    <property type="entry name" value="TRANSCRIPTION FACTOR DOMAIN-CONTAINING PROTEIN"/>
    <property type="match status" value="1"/>
</dbReference>
<reference evidence="2 4" key="1">
    <citation type="journal article" date="2020" name="Stud. Mycol.">
        <title>101 Dothideomycetes genomes: a test case for predicting lifestyles and emergence of pathogens.</title>
        <authorList>
            <person name="Haridas S."/>
            <person name="Albert R."/>
            <person name="Binder M."/>
            <person name="Bloem J."/>
            <person name="Labutti K."/>
            <person name="Salamov A."/>
            <person name="Andreopoulos B."/>
            <person name="Baker S."/>
            <person name="Barry K."/>
            <person name="Bills G."/>
            <person name="Bluhm B."/>
            <person name="Cannon C."/>
            <person name="Castanera R."/>
            <person name="Culley D."/>
            <person name="Daum C."/>
            <person name="Ezra D."/>
            <person name="Gonzalez J."/>
            <person name="Henrissat B."/>
            <person name="Kuo A."/>
            <person name="Liang C."/>
            <person name="Lipzen A."/>
            <person name="Lutzoni F."/>
            <person name="Magnuson J."/>
            <person name="Mondo S."/>
            <person name="Nolan M."/>
            <person name="Ohm R."/>
            <person name="Pangilinan J."/>
            <person name="Park H.-J."/>
            <person name="Ramirez L."/>
            <person name="Alfaro M."/>
            <person name="Sun H."/>
            <person name="Tritt A."/>
            <person name="Yoshinaga Y."/>
            <person name="Zwiers L.-H."/>
            <person name="Turgeon B."/>
            <person name="Goodwin S."/>
            <person name="Spatafora J."/>
            <person name="Crous P."/>
            <person name="Grigoriev I."/>
        </authorList>
    </citation>
    <scope>NUCLEOTIDE SEQUENCE</scope>
    <source>
        <strain evidence="2 4">CBS 304.34</strain>
    </source>
</reference>
<reference evidence="4" key="3">
    <citation type="submission" date="2025-04" db="UniProtKB">
        <authorList>
            <consortium name="RefSeq"/>
        </authorList>
    </citation>
    <scope>IDENTIFICATION</scope>
    <source>
        <strain evidence="4">CBS 304.34</strain>
    </source>
</reference>
<dbReference type="OrthoDB" id="4158087at2759"/>
<feature type="region of interest" description="Disordered" evidence="1">
    <location>
        <begin position="40"/>
        <end position="59"/>
    </location>
</feature>
<gene>
    <name evidence="2 4" type="ORF">BDZ99DRAFT_501563</name>
</gene>
<reference evidence="4" key="2">
    <citation type="submission" date="2020-04" db="EMBL/GenBank/DDBJ databases">
        <authorList>
            <consortium name="NCBI Genome Project"/>
        </authorList>
    </citation>
    <scope>NUCLEOTIDE SEQUENCE</scope>
    <source>
        <strain evidence="4">CBS 304.34</strain>
    </source>
</reference>
<evidence type="ECO:0000313" key="2">
    <source>
        <dbReference type="EMBL" id="KAF2806033.1"/>
    </source>
</evidence>